<name>A0A1L9NR29_9RHOB</name>
<dbReference type="FunFam" id="3.40.50.720:FF:000084">
    <property type="entry name" value="Short-chain dehydrogenase reductase"/>
    <property type="match status" value="1"/>
</dbReference>
<dbReference type="PROSITE" id="PS00061">
    <property type="entry name" value="ADH_SHORT"/>
    <property type="match status" value="1"/>
</dbReference>
<dbReference type="NCBIfam" id="NF005559">
    <property type="entry name" value="PRK07231.1"/>
    <property type="match status" value="1"/>
</dbReference>
<dbReference type="InterPro" id="IPR020904">
    <property type="entry name" value="Sc_DH/Rdtase_CS"/>
</dbReference>
<dbReference type="SUPFAM" id="SSF51735">
    <property type="entry name" value="NAD(P)-binding Rossmann-fold domains"/>
    <property type="match status" value="1"/>
</dbReference>
<gene>
    <name evidence="5" type="primary">ped_3</name>
    <name evidence="5" type="ORF">PFRI_41020</name>
</gene>
<dbReference type="PRINTS" id="PR00080">
    <property type="entry name" value="SDRFAMILY"/>
</dbReference>
<protein>
    <submittedName>
        <fullName evidence="5">(S)-1-phenylethanol dehydrogenase</fullName>
        <ecNumber evidence="5">1.1.1.311</ecNumber>
    </submittedName>
</protein>
<evidence type="ECO:0000313" key="5">
    <source>
        <dbReference type="EMBL" id="OJI91691.1"/>
    </source>
</evidence>
<dbReference type="InterPro" id="IPR002347">
    <property type="entry name" value="SDR_fam"/>
</dbReference>
<dbReference type="CDD" id="cd05233">
    <property type="entry name" value="SDR_c"/>
    <property type="match status" value="1"/>
</dbReference>
<dbReference type="PANTHER" id="PTHR24321">
    <property type="entry name" value="DEHYDROGENASES, SHORT CHAIN"/>
    <property type="match status" value="1"/>
</dbReference>
<evidence type="ECO:0000256" key="1">
    <source>
        <dbReference type="ARBA" id="ARBA00006484"/>
    </source>
</evidence>
<dbReference type="AlphaFoldDB" id="A0A1L9NR29"/>
<dbReference type="EMBL" id="MLCB01000226">
    <property type="protein sequence ID" value="OJI91691.1"/>
    <property type="molecule type" value="Genomic_DNA"/>
</dbReference>
<dbReference type="RefSeq" id="WP_072632562.1">
    <property type="nucleotide sequence ID" value="NZ_MLCB01000226.1"/>
</dbReference>
<dbReference type="Proteomes" id="UP000184514">
    <property type="component" value="Unassembled WGS sequence"/>
</dbReference>
<dbReference type="PANTHER" id="PTHR24321:SF8">
    <property type="entry name" value="ESTRADIOL 17-BETA-DEHYDROGENASE 8-RELATED"/>
    <property type="match status" value="1"/>
</dbReference>
<dbReference type="Gene3D" id="3.40.50.720">
    <property type="entry name" value="NAD(P)-binding Rossmann-like Domain"/>
    <property type="match status" value="1"/>
</dbReference>
<comment type="similarity">
    <text evidence="1">Belongs to the short-chain dehydrogenases/reductases (SDR) family.</text>
</comment>
<dbReference type="PRINTS" id="PR00081">
    <property type="entry name" value="GDHRDH"/>
</dbReference>
<keyword evidence="6" id="KW-1185">Reference proteome</keyword>
<comment type="caution">
    <text evidence="5">The sequence shown here is derived from an EMBL/GenBank/DDBJ whole genome shotgun (WGS) entry which is preliminary data.</text>
</comment>
<proteinExistence type="inferred from homology"/>
<dbReference type="InterPro" id="IPR057326">
    <property type="entry name" value="KR_dom"/>
</dbReference>
<accession>A0A1L9NR29</accession>
<dbReference type="SMART" id="SM00822">
    <property type="entry name" value="PKS_KR"/>
    <property type="match status" value="1"/>
</dbReference>
<feature type="domain" description="Ketoreductase" evidence="4">
    <location>
        <begin position="9"/>
        <end position="191"/>
    </location>
</feature>
<organism evidence="5 6">
    <name type="scientific">Planktotalea frisia</name>
    <dbReference type="NCBI Taxonomy" id="696762"/>
    <lineage>
        <taxon>Bacteria</taxon>
        <taxon>Pseudomonadati</taxon>
        <taxon>Pseudomonadota</taxon>
        <taxon>Alphaproteobacteria</taxon>
        <taxon>Rhodobacterales</taxon>
        <taxon>Paracoccaceae</taxon>
        <taxon>Planktotalea</taxon>
    </lineage>
</organism>
<dbReference type="OrthoDB" id="9808814at2"/>
<keyword evidence="3" id="KW-0520">NAD</keyword>
<dbReference type="InterPro" id="IPR036291">
    <property type="entry name" value="NAD(P)-bd_dom_sf"/>
</dbReference>
<evidence type="ECO:0000256" key="2">
    <source>
        <dbReference type="ARBA" id="ARBA00023002"/>
    </source>
</evidence>
<keyword evidence="2 5" id="KW-0560">Oxidoreductase</keyword>
<dbReference type="EC" id="1.1.1.311" evidence="5"/>
<dbReference type="GO" id="GO:0018449">
    <property type="term" value="F:1-phenylethanol dehydrogenase activity"/>
    <property type="evidence" value="ECO:0007669"/>
    <property type="project" value="UniProtKB-EC"/>
</dbReference>
<evidence type="ECO:0000313" key="6">
    <source>
        <dbReference type="Proteomes" id="UP000184514"/>
    </source>
</evidence>
<evidence type="ECO:0000259" key="4">
    <source>
        <dbReference type="SMART" id="SM00822"/>
    </source>
</evidence>
<dbReference type="STRING" id="696762.PFRI_41020"/>
<evidence type="ECO:0000256" key="3">
    <source>
        <dbReference type="ARBA" id="ARBA00023027"/>
    </source>
</evidence>
<dbReference type="Pfam" id="PF13561">
    <property type="entry name" value="adh_short_C2"/>
    <property type="match status" value="1"/>
</dbReference>
<sequence length="253" mass="26474">MSELGLKEKRVLVTGAAGGLGRAFAEEFAQAGARVITADMNEAGVQETACAINDAGGEAHAAKVDVTDAQSCRSLADFARETLGGLDVLINNAAIYAGLERKPFTEIEEDVWDKVMAVNVKGVWQMTRAVTPLMQEAGAGAIVNVASATVFSGSPQWMHYVASKGAVIAMTRSLARELGDDNIRANVIAPGFTLTEASLDLIEDAETYGVTRGALKRSAGAKDMVGSAIYLASDLSGFVTGQTLIVDGGRQFI</sequence>
<reference evidence="5 6" key="1">
    <citation type="submission" date="2016-10" db="EMBL/GenBank/DDBJ databases">
        <title>Genome sequence of Planktotalea frisia SH6-1.</title>
        <authorList>
            <person name="Poehlein A."/>
            <person name="Bakenhus I."/>
            <person name="Voget S."/>
            <person name="Brinkhoff T."/>
            <person name="Simon M."/>
        </authorList>
    </citation>
    <scope>NUCLEOTIDE SEQUENCE [LARGE SCALE GENOMIC DNA]</scope>
    <source>
        <strain evidence="5 6">SH6-1</strain>
    </source>
</reference>